<dbReference type="GeneID" id="58263215"/>
<gene>
    <name evidence="3" type="ORF">F387_00293</name>
</gene>
<name>L8Y1S3_9GAMM</name>
<sequence>MNRQTATWVGLSAIVLWSANVGLLRQVAVHFGAVGGAALTYSVATVFLLITLARPSIKAFSKTYLIWGSLLFVAYEVCFSLAIGYANTAEQAIEVGMVNYLWPTFTIVAAILFNHQKSNLWIIPGFIVSCAGIVWILGGEAGISVSMMLDNISDNPLSYGLAFVGAVIWAAYCIVTARLAKGQNGITLFFLLVAITLWLQYGLTGQSSIAFSWMGAGYLLMAGAAMGFGYAAWNVGILHGNVTLLATASYFVPVLSAVLAAILLSAPLSFSFWMGVVLVCLGSIICLWSTRHA</sequence>
<feature type="domain" description="EamA" evidence="2">
    <location>
        <begin position="159"/>
        <end position="286"/>
    </location>
</feature>
<organism evidence="3 4">
    <name type="scientific">Wohlfahrtiimonas chitiniclastica SH04</name>
    <dbReference type="NCBI Taxonomy" id="1261130"/>
    <lineage>
        <taxon>Bacteria</taxon>
        <taxon>Pseudomonadati</taxon>
        <taxon>Pseudomonadota</taxon>
        <taxon>Gammaproteobacteria</taxon>
        <taxon>Cardiobacteriales</taxon>
        <taxon>Ignatzschineriaceae</taxon>
        <taxon>Wohlfahrtiimonas</taxon>
    </lineage>
</organism>
<dbReference type="Pfam" id="PF00892">
    <property type="entry name" value="EamA"/>
    <property type="match status" value="1"/>
</dbReference>
<reference evidence="3 4" key="1">
    <citation type="journal article" date="2013" name="Genome Announc.">
        <title>Complete Genome Sequence of Wohlfahrtiimonas chitiniclastica Strain SH04, Isolated from Chrysomya megacephala Collected from Pudong International Airport in China.</title>
        <authorList>
            <person name="Cao X.M."/>
            <person name="Chen T."/>
            <person name="Xu L.Z."/>
            <person name="Yao L.S."/>
            <person name="Qi J."/>
            <person name="Zhang X.L."/>
            <person name="Yan Q.L."/>
            <person name="Deng Y.H."/>
            <person name="Guo T.Y."/>
            <person name="Wang J."/>
            <person name="Hu K.X."/>
            <person name="Xu B.L."/>
        </authorList>
    </citation>
    <scope>NUCLEOTIDE SEQUENCE [LARGE SCALE GENOMIC DNA]</scope>
    <source>
        <strain evidence="3 4">SH04</strain>
    </source>
</reference>
<feature type="transmembrane region" description="Helical" evidence="1">
    <location>
        <begin position="64"/>
        <end position="86"/>
    </location>
</feature>
<dbReference type="HOGENOM" id="CLU_058959_1_1_6"/>
<feature type="transmembrane region" description="Helical" evidence="1">
    <location>
        <begin position="157"/>
        <end position="179"/>
    </location>
</feature>
<proteinExistence type="predicted"/>
<dbReference type="InterPro" id="IPR037185">
    <property type="entry name" value="EmrE-like"/>
</dbReference>
<dbReference type="RefSeq" id="WP_008314857.1">
    <property type="nucleotide sequence ID" value="NZ_KB372778.1"/>
</dbReference>
<dbReference type="EMBL" id="AOBV01000002">
    <property type="protein sequence ID" value="ELV08900.1"/>
    <property type="molecule type" value="Genomic_DNA"/>
</dbReference>
<dbReference type="SUPFAM" id="SSF103481">
    <property type="entry name" value="Multidrug resistance efflux transporter EmrE"/>
    <property type="match status" value="2"/>
</dbReference>
<feature type="transmembrane region" description="Helical" evidence="1">
    <location>
        <begin position="242"/>
        <end position="264"/>
    </location>
</feature>
<protein>
    <submittedName>
        <fullName evidence="3">Aromatic amino acid exporter YddG</fullName>
    </submittedName>
</protein>
<evidence type="ECO:0000259" key="2">
    <source>
        <dbReference type="Pfam" id="PF00892"/>
    </source>
</evidence>
<comment type="caution">
    <text evidence="3">The sequence shown here is derived from an EMBL/GenBank/DDBJ whole genome shotgun (WGS) entry which is preliminary data.</text>
</comment>
<keyword evidence="1" id="KW-0812">Transmembrane</keyword>
<dbReference type="AlphaFoldDB" id="L8Y1S3"/>
<dbReference type="GO" id="GO:0016020">
    <property type="term" value="C:membrane"/>
    <property type="evidence" value="ECO:0007669"/>
    <property type="project" value="InterPro"/>
</dbReference>
<feature type="transmembrane region" description="Helical" evidence="1">
    <location>
        <begin position="92"/>
        <end position="113"/>
    </location>
</feature>
<dbReference type="NCBIfam" id="NF008676">
    <property type="entry name" value="PRK11689.1"/>
    <property type="match status" value="1"/>
</dbReference>
<keyword evidence="4" id="KW-1185">Reference proteome</keyword>
<feature type="transmembrane region" description="Helical" evidence="1">
    <location>
        <begin position="270"/>
        <end position="290"/>
    </location>
</feature>
<dbReference type="OrthoDB" id="7065924at2"/>
<feature type="transmembrane region" description="Helical" evidence="1">
    <location>
        <begin position="31"/>
        <end position="52"/>
    </location>
</feature>
<dbReference type="PATRIC" id="fig|1261130.3.peg.495"/>
<feature type="transmembrane region" description="Helical" evidence="1">
    <location>
        <begin position="209"/>
        <end position="230"/>
    </location>
</feature>
<keyword evidence="1" id="KW-1133">Transmembrane helix</keyword>
<evidence type="ECO:0000256" key="1">
    <source>
        <dbReference type="SAM" id="Phobius"/>
    </source>
</evidence>
<dbReference type="Proteomes" id="UP000011617">
    <property type="component" value="Unassembled WGS sequence"/>
</dbReference>
<feature type="transmembrane region" description="Helical" evidence="1">
    <location>
        <begin position="120"/>
        <end position="137"/>
    </location>
</feature>
<dbReference type="InterPro" id="IPR000620">
    <property type="entry name" value="EamA_dom"/>
</dbReference>
<evidence type="ECO:0000313" key="4">
    <source>
        <dbReference type="Proteomes" id="UP000011617"/>
    </source>
</evidence>
<evidence type="ECO:0000313" key="3">
    <source>
        <dbReference type="EMBL" id="ELV08900.1"/>
    </source>
</evidence>
<keyword evidence="1" id="KW-0472">Membrane</keyword>
<feature type="transmembrane region" description="Helical" evidence="1">
    <location>
        <begin position="186"/>
        <end position="203"/>
    </location>
</feature>
<accession>L8Y1S3</accession>